<name>A0A0F9WJ93_9ZZZZ</name>
<dbReference type="CDD" id="cd13520">
    <property type="entry name" value="PBP2_TAXI_TRAP"/>
    <property type="match status" value="1"/>
</dbReference>
<feature type="region of interest" description="Disordered" evidence="1">
    <location>
        <begin position="335"/>
        <end position="358"/>
    </location>
</feature>
<dbReference type="Gene3D" id="3.40.190.10">
    <property type="entry name" value="Periplasmic binding protein-like II"/>
    <property type="match status" value="2"/>
</dbReference>
<dbReference type="SUPFAM" id="SSF53850">
    <property type="entry name" value="Periplasmic binding protein-like II"/>
    <property type="match status" value="1"/>
</dbReference>
<proteinExistence type="predicted"/>
<organism evidence="2">
    <name type="scientific">marine sediment metagenome</name>
    <dbReference type="NCBI Taxonomy" id="412755"/>
    <lineage>
        <taxon>unclassified sequences</taxon>
        <taxon>metagenomes</taxon>
        <taxon>ecological metagenomes</taxon>
    </lineage>
</organism>
<accession>A0A0F9WJ93</accession>
<protein>
    <recommendedName>
        <fullName evidence="3">C4-dicarboxylate ABC transporter substrate-binding protein</fullName>
    </recommendedName>
</protein>
<reference evidence="2" key="1">
    <citation type="journal article" date="2015" name="Nature">
        <title>Complex archaea that bridge the gap between prokaryotes and eukaryotes.</title>
        <authorList>
            <person name="Spang A."/>
            <person name="Saw J.H."/>
            <person name="Jorgensen S.L."/>
            <person name="Zaremba-Niedzwiedzka K."/>
            <person name="Martijn J."/>
            <person name="Lind A.E."/>
            <person name="van Eijk R."/>
            <person name="Schleper C."/>
            <person name="Guy L."/>
            <person name="Ettema T.J."/>
        </authorList>
    </citation>
    <scope>NUCLEOTIDE SEQUENCE</scope>
</reference>
<dbReference type="EMBL" id="LAZR01000001">
    <property type="protein sequence ID" value="KKO12618.1"/>
    <property type="molecule type" value="Genomic_DNA"/>
</dbReference>
<dbReference type="InterPro" id="IPR011852">
    <property type="entry name" value="TRAP_TAXI"/>
</dbReference>
<gene>
    <name evidence="2" type="ORF">LCGC14_0006330</name>
</gene>
<dbReference type="PROSITE" id="PS51257">
    <property type="entry name" value="PROKAR_LIPOPROTEIN"/>
    <property type="match status" value="1"/>
</dbReference>
<comment type="caution">
    <text evidence="2">The sequence shown here is derived from an EMBL/GenBank/DDBJ whole genome shotgun (WGS) entry which is preliminary data.</text>
</comment>
<evidence type="ECO:0000313" key="2">
    <source>
        <dbReference type="EMBL" id="KKO12618.1"/>
    </source>
</evidence>
<dbReference type="AlphaFoldDB" id="A0A0F9WJ93"/>
<dbReference type="PANTHER" id="PTHR42941:SF1">
    <property type="entry name" value="SLL1037 PROTEIN"/>
    <property type="match status" value="1"/>
</dbReference>
<dbReference type="PANTHER" id="PTHR42941">
    <property type="entry name" value="SLL1037 PROTEIN"/>
    <property type="match status" value="1"/>
</dbReference>
<dbReference type="NCBIfam" id="TIGR02122">
    <property type="entry name" value="TRAP_TAXI"/>
    <property type="match status" value="1"/>
</dbReference>
<sequence>MKTRLIILLLGALSLASCSDELASNRPFILTTATTGGAYYPIGVAIATIAKSQLAEDYDISLSAISSAGSLENIKLLRDNQAQFALLQGPFAAWGWNGEGPIGRPQTHLRSVGAVWHNVEHFVLMTELVESGTMQDFRNLDGERFVLGARNSGAEQTGRYIFDALEIDYENRLSLAYMGYGGSANAIQDGNIVGMNVPAGAPVSAITQAFAQMGESITLLNFTQDELDAINRRYDLWDWYDLPAGTYPNQNELVRSISSPNVLAVRDDVPEDVVYHITRTIWENLAALQEIHGATRDMRLDRAVRGLGAPLHPGAIRYYREQGLEIAPHLILPGDDRPADASLPYASDTNTESSTTEQ</sequence>
<dbReference type="Pfam" id="PF16868">
    <property type="entry name" value="NMT1_3"/>
    <property type="match status" value="1"/>
</dbReference>
<evidence type="ECO:0000256" key="1">
    <source>
        <dbReference type="SAM" id="MobiDB-lite"/>
    </source>
</evidence>
<evidence type="ECO:0008006" key="3">
    <source>
        <dbReference type="Google" id="ProtNLM"/>
    </source>
</evidence>
<feature type="compositionally biased region" description="Polar residues" evidence="1">
    <location>
        <begin position="347"/>
        <end position="358"/>
    </location>
</feature>